<dbReference type="AlphaFoldDB" id="X0ZWT2"/>
<comment type="caution">
    <text evidence="1">The sequence shown here is derived from an EMBL/GenBank/DDBJ whole genome shotgun (WGS) entry which is preliminary data.</text>
</comment>
<organism evidence="1">
    <name type="scientific">marine sediment metagenome</name>
    <dbReference type="NCBI Taxonomy" id="412755"/>
    <lineage>
        <taxon>unclassified sequences</taxon>
        <taxon>metagenomes</taxon>
        <taxon>ecological metagenomes</taxon>
    </lineage>
</organism>
<dbReference type="EMBL" id="BART01001107">
    <property type="protein sequence ID" value="GAG62377.1"/>
    <property type="molecule type" value="Genomic_DNA"/>
</dbReference>
<evidence type="ECO:0000313" key="1">
    <source>
        <dbReference type="EMBL" id="GAG62377.1"/>
    </source>
</evidence>
<accession>X0ZWT2</accession>
<proteinExistence type="predicted"/>
<reference evidence="1" key="1">
    <citation type="journal article" date="2014" name="Front. Microbiol.">
        <title>High frequency of phylogenetically diverse reductive dehalogenase-homologous genes in deep subseafloor sedimentary metagenomes.</title>
        <authorList>
            <person name="Kawai M."/>
            <person name="Futagami T."/>
            <person name="Toyoda A."/>
            <person name="Takaki Y."/>
            <person name="Nishi S."/>
            <person name="Hori S."/>
            <person name="Arai W."/>
            <person name="Tsubouchi T."/>
            <person name="Morono Y."/>
            <person name="Uchiyama I."/>
            <person name="Ito T."/>
            <person name="Fujiyama A."/>
            <person name="Inagaki F."/>
            <person name="Takami H."/>
        </authorList>
    </citation>
    <scope>NUCLEOTIDE SEQUENCE</scope>
    <source>
        <strain evidence="1">Expedition CK06-06</strain>
    </source>
</reference>
<sequence>MVRRQSLGSKDTRKDARKRGKDWILYGQRLYLPNQEKRKYLYPYAYPPGKGSSG</sequence>
<protein>
    <submittedName>
        <fullName evidence="1">Uncharacterized protein</fullName>
    </submittedName>
</protein>
<name>X0ZWT2_9ZZZZ</name>
<gene>
    <name evidence="1" type="ORF">S01H4_04204</name>
</gene>